<organism evidence="2">
    <name type="scientific">hydrothermal vent metagenome</name>
    <dbReference type="NCBI Taxonomy" id="652676"/>
    <lineage>
        <taxon>unclassified sequences</taxon>
        <taxon>metagenomes</taxon>
        <taxon>ecological metagenomes</taxon>
    </lineage>
</organism>
<dbReference type="AlphaFoldDB" id="A0A170PKL1"/>
<sequence>MTDNPLKQQLQQLHQQLQQSPALDPDTLGLLEQIAVDIESLGDKDSADLSDRIQQQAVEFEQEHPTLSGILHEIVNVLGRIGV</sequence>
<accession>A0A170PKL1</accession>
<dbReference type="InterPro" id="IPR025516">
    <property type="entry name" value="DUF4404"/>
</dbReference>
<feature type="compositionally biased region" description="Low complexity" evidence="1">
    <location>
        <begin position="1"/>
        <end position="19"/>
    </location>
</feature>
<dbReference type="EMBL" id="CZQC01000005">
    <property type="protein sequence ID" value="CUS40212.1"/>
    <property type="molecule type" value="Genomic_DNA"/>
</dbReference>
<evidence type="ECO:0000313" key="2">
    <source>
        <dbReference type="EMBL" id="CUS40212.1"/>
    </source>
</evidence>
<reference evidence="2" key="1">
    <citation type="submission" date="2015-10" db="EMBL/GenBank/DDBJ databases">
        <authorList>
            <person name="Gilbert D.G."/>
        </authorList>
    </citation>
    <scope>NUCLEOTIDE SEQUENCE</scope>
</reference>
<evidence type="ECO:0000256" key="1">
    <source>
        <dbReference type="SAM" id="MobiDB-lite"/>
    </source>
</evidence>
<feature type="region of interest" description="Disordered" evidence="1">
    <location>
        <begin position="1"/>
        <end position="21"/>
    </location>
</feature>
<gene>
    <name evidence="2" type="ORF">MGWOODY_Tha903</name>
</gene>
<proteinExistence type="predicted"/>
<name>A0A170PKL1_9ZZZZ</name>
<protein>
    <recommendedName>
        <fullName evidence="3">Chromosome segregation ATPases</fullName>
    </recommendedName>
</protein>
<dbReference type="Pfam" id="PF14357">
    <property type="entry name" value="DUF4404"/>
    <property type="match status" value="1"/>
</dbReference>
<evidence type="ECO:0008006" key="3">
    <source>
        <dbReference type="Google" id="ProtNLM"/>
    </source>
</evidence>